<proteinExistence type="inferred from homology"/>
<feature type="region of interest" description="Disordered" evidence="2">
    <location>
        <begin position="1"/>
        <end position="22"/>
    </location>
</feature>
<evidence type="ECO:0000313" key="5">
    <source>
        <dbReference type="Proteomes" id="UP001454036"/>
    </source>
</evidence>
<evidence type="ECO:0000259" key="3">
    <source>
        <dbReference type="PROSITE" id="PS50891"/>
    </source>
</evidence>
<dbReference type="EMBL" id="BAABME010000123">
    <property type="protein sequence ID" value="GAA0139830.1"/>
    <property type="molecule type" value="Genomic_DNA"/>
</dbReference>
<evidence type="ECO:0000256" key="1">
    <source>
        <dbReference type="ARBA" id="ARBA00005474"/>
    </source>
</evidence>
<accession>A0AAV3NKH5</accession>
<dbReference type="Pfam" id="PF03195">
    <property type="entry name" value="LOB"/>
    <property type="match status" value="1"/>
</dbReference>
<comment type="similarity">
    <text evidence="1">Belongs to the LOB domain-containing protein family.</text>
</comment>
<name>A0AAV3NKH5_LITER</name>
<dbReference type="InterPro" id="IPR004883">
    <property type="entry name" value="LOB"/>
</dbReference>
<organism evidence="4 5">
    <name type="scientific">Lithospermum erythrorhizon</name>
    <name type="common">Purple gromwell</name>
    <name type="synonym">Lithospermum officinale var. erythrorhizon</name>
    <dbReference type="NCBI Taxonomy" id="34254"/>
    <lineage>
        <taxon>Eukaryota</taxon>
        <taxon>Viridiplantae</taxon>
        <taxon>Streptophyta</taxon>
        <taxon>Embryophyta</taxon>
        <taxon>Tracheophyta</taxon>
        <taxon>Spermatophyta</taxon>
        <taxon>Magnoliopsida</taxon>
        <taxon>eudicotyledons</taxon>
        <taxon>Gunneridae</taxon>
        <taxon>Pentapetalae</taxon>
        <taxon>asterids</taxon>
        <taxon>lamiids</taxon>
        <taxon>Boraginales</taxon>
        <taxon>Boraginaceae</taxon>
        <taxon>Boraginoideae</taxon>
        <taxon>Lithospermeae</taxon>
        <taxon>Lithospermum</taxon>
    </lineage>
</organism>
<keyword evidence="5" id="KW-1185">Reference proteome</keyword>
<dbReference type="PANTHER" id="PTHR31301">
    <property type="entry name" value="LOB DOMAIN-CONTAINING PROTEIN 4-RELATED"/>
    <property type="match status" value="1"/>
</dbReference>
<feature type="domain" description="LOB" evidence="3">
    <location>
        <begin position="24"/>
        <end position="128"/>
    </location>
</feature>
<reference evidence="4 5" key="1">
    <citation type="submission" date="2024-01" db="EMBL/GenBank/DDBJ databases">
        <title>The complete chloroplast genome sequence of Lithospermum erythrorhizon: insights into the phylogenetic relationship among Boraginaceae species and the maternal lineages of purple gromwells.</title>
        <authorList>
            <person name="Okada T."/>
            <person name="Watanabe K."/>
        </authorList>
    </citation>
    <scope>NUCLEOTIDE SEQUENCE [LARGE SCALE GENOMIC DNA]</scope>
</reference>
<dbReference type="PROSITE" id="PS50891">
    <property type="entry name" value="LOB"/>
    <property type="match status" value="1"/>
</dbReference>
<evidence type="ECO:0000313" key="4">
    <source>
        <dbReference type="EMBL" id="GAA0139830.1"/>
    </source>
</evidence>
<dbReference type="PANTHER" id="PTHR31301:SF19">
    <property type="entry name" value="LOB DOMAIN-CONTAINING PROTEIN 2"/>
    <property type="match status" value="1"/>
</dbReference>
<evidence type="ECO:0000256" key="2">
    <source>
        <dbReference type="SAM" id="MobiDB-lite"/>
    </source>
</evidence>
<dbReference type="AlphaFoldDB" id="A0AAV3NKH5"/>
<gene>
    <name evidence="4" type="ORF">LIER_01301</name>
</gene>
<comment type="caution">
    <text evidence="4">The sequence shown here is derived from an EMBL/GenBank/DDBJ whole genome shotgun (WGS) entry which is preliminary data.</text>
</comment>
<sequence>MAQEKNQDDKNSRKEKGKETVTDHPCALCKHQRKKCSEEDCTMWRFFPSTEGDIFVSALKKTFGISTIIEKIGKLDGIEKKAQAVFALKKEAILWKDDPVHGPSGLISRLKQEEIILKQHIIRHLQLQGHNLNLDNLHVPVDHNPHVHASSSSAAGSAGTQQSYCMYY</sequence>
<protein>
    <recommendedName>
        <fullName evidence="3">LOB domain-containing protein</fullName>
    </recommendedName>
</protein>
<dbReference type="Proteomes" id="UP001454036">
    <property type="component" value="Unassembled WGS sequence"/>
</dbReference>